<dbReference type="AlphaFoldDB" id="A0A9P8QAP4"/>
<gene>
    <name evidence="1" type="ORF">WICPIJ_001985</name>
</gene>
<comment type="caution">
    <text evidence="1">The sequence shown here is derived from an EMBL/GenBank/DDBJ whole genome shotgun (WGS) entry which is preliminary data.</text>
</comment>
<reference evidence="1" key="1">
    <citation type="journal article" date="2021" name="Open Biol.">
        <title>Shared evolutionary footprints suggest mitochondrial oxidative damage underlies multiple complex I losses in fungi.</title>
        <authorList>
            <person name="Schikora-Tamarit M.A."/>
            <person name="Marcet-Houben M."/>
            <person name="Nosek J."/>
            <person name="Gabaldon T."/>
        </authorList>
    </citation>
    <scope>NUCLEOTIDE SEQUENCE</scope>
    <source>
        <strain evidence="1">CBS2887</strain>
    </source>
</reference>
<accession>A0A9P8QAP4</accession>
<reference evidence="1" key="2">
    <citation type="submission" date="2021-01" db="EMBL/GenBank/DDBJ databases">
        <authorList>
            <person name="Schikora-Tamarit M.A."/>
        </authorList>
    </citation>
    <scope>NUCLEOTIDE SEQUENCE</scope>
    <source>
        <strain evidence="1">CBS2887</strain>
    </source>
</reference>
<organism evidence="1 2">
    <name type="scientific">Wickerhamomyces pijperi</name>
    <name type="common">Yeast</name>
    <name type="synonym">Pichia pijperi</name>
    <dbReference type="NCBI Taxonomy" id="599730"/>
    <lineage>
        <taxon>Eukaryota</taxon>
        <taxon>Fungi</taxon>
        <taxon>Dikarya</taxon>
        <taxon>Ascomycota</taxon>
        <taxon>Saccharomycotina</taxon>
        <taxon>Saccharomycetes</taxon>
        <taxon>Phaffomycetales</taxon>
        <taxon>Wickerhamomycetaceae</taxon>
        <taxon>Wickerhamomyces</taxon>
    </lineage>
</organism>
<dbReference type="EMBL" id="JAEUBG010001039">
    <property type="protein sequence ID" value="KAH3687041.1"/>
    <property type="molecule type" value="Genomic_DNA"/>
</dbReference>
<proteinExistence type="predicted"/>
<dbReference type="Proteomes" id="UP000774326">
    <property type="component" value="Unassembled WGS sequence"/>
</dbReference>
<protein>
    <submittedName>
        <fullName evidence="1">Uncharacterized protein</fullName>
    </submittedName>
</protein>
<name>A0A9P8QAP4_WICPI</name>
<keyword evidence="2" id="KW-1185">Reference proteome</keyword>
<sequence>MIVKDQRSPELAGYSTSDFKLWFTEINLSGGMYLKWIQTSLRKGHGGISFSMSQLANFFKFKVFRFSNTGSALNRSTSLVLNNSEGLLTFLLLILETALMATREPVDRSMARYTRP</sequence>
<evidence type="ECO:0000313" key="2">
    <source>
        <dbReference type="Proteomes" id="UP000774326"/>
    </source>
</evidence>
<evidence type="ECO:0000313" key="1">
    <source>
        <dbReference type="EMBL" id="KAH3687041.1"/>
    </source>
</evidence>